<evidence type="ECO:0000259" key="2">
    <source>
        <dbReference type="Pfam" id="PF01569"/>
    </source>
</evidence>
<dbReference type="EMBL" id="MEZV01000013">
    <property type="protein sequence ID" value="OGD67542.1"/>
    <property type="molecule type" value="Genomic_DNA"/>
</dbReference>
<keyword evidence="1" id="KW-0472">Membrane</keyword>
<gene>
    <name evidence="3" type="ORF">A3F08_00735</name>
</gene>
<keyword evidence="1" id="KW-1133">Transmembrane helix</keyword>
<dbReference type="STRING" id="1797469.A3F08_00735"/>
<feature type="transmembrane region" description="Helical" evidence="1">
    <location>
        <begin position="66"/>
        <end position="86"/>
    </location>
</feature>
<evidence type="ECO:0000313" key="4">
    <source>
        <dbReference type="Proteomes" id="UP000176451"/>
    </source>
</evidence>
<keyword evidence="1" id="KW-0812">Transmembrane</keyword>
<dbReference type="Pfam" id="PF01569">
    <property type="entry name" value="PAP2"/>
    <property type="match status" value="1"/>
</dbReference>
<evidence type="ECO:0000313" key="3">
    <source>
        <dbReference type="EMBL" id="OGD67542.1"/>
    </source>
</evidence>
<feature type="domain" description="Phosphatidic acid phosphatase type 2/haloperoxidase" evidence="2">
    <location>
        <begin position="41"/>
        <end position="115"/>
    </location>
</feature>
<protein>
    <recommendedName>
        <fullName evidence="2">Phosphatidic acid phosphatase type 2/haloperoxidase domain-containing protein</fullName>
    </recommendedName>
</protein>
<feature type="transmembrane region" description="Helical" evidence="1">
    <location>
        <begin position="12"/>
        <end position="29"/>
    </location>
</feature>
<organism evidence="3 4">
    <name type="scientific">Candidatus Berkelbacteria bacterium RIFCSPHIGHO2_12_FULL_36_9</name>
    <dbReference type="NCBI Taxonomy" id="1797469"/>
    <lineage>
        <taxon>Bacteria</taxon>
        <taxon>Candidatus Berkelbacteria</taxon>
    </lineage>
</organism>
<evidence type="ECO:0000256" key="1">
    <source>
        <dbReference type="SAM" id="Phobius"/>
    </source>
</evidence>
<comment type="caution">
    <text evidence="3">The sequence shown here is derived from an EMBL/GenBank/DDBJ whole genome shotgun (WGS) entry which is preliminary data.</text>
</comment>
<dbReference type="AlphaFoldDB" id="A0A1F5EJG1"/>
<reference evidence="3 4" key="1">
    <citation type="journal article" date="2016" name="Nat. Commun.">
        <title>Thousands of microbial genomes shed light on interconnected biogeochemical processes in an aquifer system.</title>
        <authorList>
            <person name="Anantharaman K."/>
            <person name="Brown C.T."/>
            <person name="Hug L.A."/>
            <person name="Sharon I."/>
            <person name="Castelle C.J."/>
            <person name="Probst A.J."/>
            <person name="Thomas B.C."/>
            <person name="Singh A."/>
            <person name="Wilkins M.J."/>
            <person name="Karaoz U."/>
            <person name="Brodie E.L."/>
            <person name="Williams K.H."/>
            <person name="Hubbard S.S."/>
            <person name="Banfield J.F."/>
        </authorList>
    </citation>
    <scope>NUCLEOTIDE SEQUENCE [LARGE SCALE GENOMIC DNA]</scope>
</reference>
<name>A0A1F5EJG1_9BACT</name>
<dbReference type="Gene3D" id="1.20.144.10">
    <property type="entry name" value="Phosphatidic acid phosphatase type 2/haloperoxidase"/>
    <property type="match status" value="1"/>
</dbReference>
<proteinExistence type="predicted"/>
<feature type="transmembrane region" description="Helical" evidence="1">
    <location>
        <begin position="92"/>
        <end position="111"/>
    </location>
</feature>
<feature type="transmembrane region" description="Helical" evidence="1">
    <location>
        <begin position="41"/>
        <end position="59"/>
    </location>
</feature>
<sequence length="120" mass="14025">MTNYLRKIKQIAICGLVILIGLSLLKYLPMYIWGKNILFDASGHIATAVFILYILWFFIDQNEKWRLPYLIFSFLILAIIAMQRILDNAHNDLGLLLGLIIGLLGIIFSRWKYFKDKIDF</sequence>
<dbReference type="InterPro" id="IPR000326">
    <property type="entry name" value="PAP2/HPO"/>
</dbReference>
<accession>A0A1F5EJG1</accession>
<dbReference type="Proteomes" id="UP000176451">
    <property type="component" value="Unassembled WGS sequence"/>
</dbReference>